<dbReference type="Gene3D" id="1.25.40.20">
    <property type="entry name" value="Ankyrin repeat-containing domain"/>
    <property type="match status" value="1"/>
</dbReference>
<organism evidence="9 12">
    <name type="scientific">Rotaria sordida</name>
    <dbReference type="NCBI Taxonomy" id="392033"/>
    <lineage>
        <taxon>Eukaryota</taxon>
        <taxon>Metazoa</taxon>
        <taxon>Spiralia</taxon>
        <taxon>Gnathifera</taxon>
        <taxon>Rotifera</taxon>
        <taxon>Eurotatoria</taxon>
        <taxon>Bdelloidea</taxon>
        <taxon>Philodinida</taxon>
        <taxon>Philodinidae</taxon>
        <taxon>Rotaria</taxon>
    </lineage>
</organism>
<accession>A0A815F6L6</accession>
<keyword evidence="7" id="KW-0521">NADP</keyword>
<dbReference type="PROSITE" id="PS50088">
    <property type="entry name" value="ANK_REPEAT"/>
    <property type="match status" value="1"/>
</dbReference>
<comment type="caution">
    <text evidence="9">The sequence shown here is derived from an EMBL/GenBank/DDBJ whole genome shotgun (WGS) entry which is preliminary data.</text>
</comment>
<dbReference type="GO" id="GO:0016779">
    <property type="term" value="F:nucleotidyltransferase activity"/>
    <property type="evidence" value="ECO:0007669"/>
    <property type="project" value="UniProtKB-KW"/>
</dbReference>
<dbReference type="SUPFAM" id="SSF56399">
    <property type="entry name" value="ADP-ribosylation"/>
    <property type="match status" value="1"/>
</dbReference>
<dbReference type="Pfam" id="PF01129">
    <property type="entry name" value="ART"/>
    <property type="match status" value="1"/>
</dbReference>
<keyword evidence="4" id="KW-0548">Nucleotidyltransferase</keyword>
<comment type="catalytic activity">
    <reaction evidence="5 7">
        <text>L-arginyl-[protein] + NAD(+) = N(omega)-(ADP-D-ribosyl)-L-arginyl-[protein] + nicotinamide + H(+)</text>
        <dbReference type="Rhea" id="RHEA:19149"/>
        <dbReference type="Rhea" id="RHEA-COMP:10532"/>
        <dbReference type="Rhea" id="RHEA-COMP:15087"/>
        <dbReference type="ChEBI" id="CHEBI:15378"/>
        <dbReference type="ChEBI" id="CHEBI:17154"/>
        <dbReference type="ChEBI" id="CHEBI:29965"/>
        <dbReference type="ChEBI" id="CHEBI:57540"/>
        <dbReference type="ChEBI" id="CHEBI:142554"/>
        <dbReference type="EC" id="2.4.2.31"/>
    </reaction>
</comment>
<keyword evidence="6" id="KW-0040">ANK repeat</keyword>
<evidence type="ECO:0000256" key="4">
    <source>
        <dbReference type="ARBA" id="ARBA00022695"/>
    </source>
</evidence>
<evidence type="ECO:0000256" key="5">
    <source>
        <dbReference type="ARBA" id="ARBA00047597"/>
    </source>
</evidence>
<dbReference type="SUPFAM" id="SSF48403">
    <property type="entry name" value="Ankyrin repeat"/>
    <property type="match status" value="1"/>
</dbReference>
<dbReference type="SMART" id="SM00248">
    <property type="entry name" value="ANK"/>
    <property type="match status" value="2"/>
</dbReference>
<keyword evidence="2 7" id="KW-0328">Glycosyltransferase</keyword>
<protein>
    <recommendedName>
        <fullName evidence="7">NAD(P)(+)--arginine ADP-ribosyltransferase</fullName>
        <ecNumber evidence="7">2.4.2.31</ecNumber>
    </recommendedName>
    <alternativeName>
        <fullName evidence="7">Mono(ADP-ribosyl)transferase</fullName>
    </alternativeName>
</protein>
<dbReference type="Proteomes" id="UP000663823">
    <property type="component" value="Unassembled WGS sequence"/>
</dbReference>
<dbReference type="Proteomes" id="UP000663889">
    <property type="component" value="Unassembled WGS sequence"/>
</dbReference>
<feature type="repeat" description="ANK" evidence="6">
    <location>
        <begin position="54"/>
        <end position="86"/>
    </location>
</feature>
<proteinExistence type="inferred from homology"/>
<evidence type="ECO:0000313" key="12">
    <source>
        <dbReference type="Proteomes" id="UP000663889"/>
    </source>
</evidence>
<keyword evidence="3 7" id="KW-0808">Transferase</keyword>
<evidence type="ECO:0000256" key="3">
    <source>
        <dbReference type="ARBA" id="ARBA00022679"/>
    </source>
</evidence>
<dbReference type="Gene3D" id="3.90.176.10">
    <property type="entry name" value="Toxin ADP-ribosyltransferase, Chain A, domain 1"/>
    <property type="match status" value="1"/>
</dbReference>
<evidence type="ECO:0000256" key="7">
    <source>
        <dbReference type="RuleBase" id="RU361228"/>
    </source>
</evidence>
<comment type="similarity">
    <text evidence="1 7">Belongs to the Arg-specific ADP-ribosyltransferase family.</text>
</comment>
<evidence type="ECO:0000256" key="2">
    <source>
        <dbReference type="ARBA" id="ARBA00022676"/>
    </source>
</evidence>
<evidence type="ECO:0000313" key="9">
    <source>
        <dbReference type="EMBL" id="CAF1321385.1"/>
    </source>
</evidence>
<evidence type="ECO:0000313" key="8">
    <source>
        <dbReference type="EMBL" id="CAF1242187.1"/>
    </source>
</evidence>
<evidence type="ECO:0000313" key="10">
    <source>
        <dbReference type="EMBL" id="CAF3710344.1"/>
    </source>
</evidence>
<sequence length="414" mass="47803">MRKLFQRHKDHRSLDPTIEPSALYLACQSNDLARVQSCLNNMKRKEVDAQYLPNNETALHVATRNQHKEIIKILLFNGAQRSLRNADGQQAYQLAKTKEIKDLFKRSTSSRFVFLNSSVETTILLQNKIKCESCSLVNDNTLYEWELVDRNASEKALRFRRELEQPTSMNGKLLKQKLYSTRKGYLNARLQDVSTKDGVGIHDYFKRALRQKNPDYIVTAYTICQKFSHLLNTDMARNVIHDLKNGCSKFTCECLYSTEDGTKSITSIFLNHPNFRQCKFKGQVYRGIVLSKDAFRHYKVGSCIITTTFLSTSKKREIAQIFCDKSMPNPSKDSFFCIYEIVNDDRTALDISTMSEFEEEDEILILPYSAFLITKIEQGHGTTNIYLKEQRLKHIFDSMGSEENQGKTTDFGLF</sequence>
<dbReference type="GO" id="GO:0106274">
    <property type="term" value="F:NAD+-protein-arginine ADP-ribosyltransferase activity"/>
    <property type="evidence" value="ECO:0007669"/>
    <property type="project" value="UniProtKB-EC"/>
</dbReference>
<dbReference type="Proteomes" id="UP000663874">
    <property type="component" value="Unassembled WGS sequence"/>
</dbReference>
<dbReference type="Proteomes" id="UP000663882">
    <property type="component" value="Unassembled WGS sequence"/>
</dbReference>
<dbReference type="EMBL" id="CAJOAX010001375">
    <property type="protein sequence ID" value="CAF3710344.1"/>
    <property type="molecule type" value="Genomic_DNA"/>
</dbReference>
<reference evidence="9" key="1">
    <citation type="submission" date="2021-02" db="EMBL/GenBank/DDBJ databases">
        <authorList>
            <person name="Nowell W R."/>
        </authorList>
    </citation>
    <scope>NUCLEOTIDE SEQUENCE</scope>
</reference>
<dbReference type="InterPro" id="IPR002110">
    <property type="entry name" value="Ankyrin_rpt"/>
</dbReference>
<dbReference type="InterPro" id="IPR000768">
    <property type="entry name" value="ART"/>
</dbReference>
<dbReference type="PROSITE" id="PS50297">
    <property type="entry name" value="ANK_REP_REGION"/>
    <property type="match status" value="1"/>
</dbReference>
<dbReference type="InterPro" id="IPR036770">
    <property type="entry name" value="Ankyrin_rpt-contain_sf"/>
</dbReference>
<dbReference type="AlphaFoldDB" id="A0A815F6L6"/>
<name>A0A815F6L6_9BILA</name>
<evidence type="ECO:0000256" key="1">
    <source>
        <dbReference type="ARBA" id="ARBA00009558"/>
    </source>
</evidence>
<dbReference type="Pfam" id="PF12796">
    <property type="entry name" value="Ank_2"/>
    <property type="match status" value="1"/>
</dbReference>
<evidence type="ECO:0000256" key="6">
    <source>
        <dbReference type="PROSITE-ProRule" id="PRU00023"/>
    </source>
</evidence>
<dbReference type="OrthoDB" id="194358at2759"/>
<evidence type="ECO:0000313" key="11">
    <source>
        <dbReference type="EMBL" id="CAF3758647.1"/>
    </source>
</evidence>
<gene>
    <name evidence="11" type="ORF">FNK824_LOCUS12668</name>
    <name evidence="10" type="ORF">OTI717_LOCUS13137</name>
    <name evidence="8" type="ORF">RFH988_LOCUS26725</name>
    <name evidence="9" type="ORF">SEV965_LOCUS27329</name>
</gene>
<dbReference type="EC" id="2.4.2.31" evidence="7"/>
<dbReference type="EMBL" id="CAJNOO010002166">
    <property type="protein sequence ID" value="CAF1242187.1"/>
    <property type="molecule type" value="Genomic_DNA"/>
</dbReference>
<dbReference type="EMBL" id="CAJOBE010001603">
    <property type="protein sequence ID" value="CAF3758647.1"/>
    <property type="molecule type" value="Genomic_DNA"/>
</dbReference>
<keyword evidence="7" id="KW-0520">NAD</keyword>
<dbReference type="EMBL" id="CAJNOU010002435">
    <property type="protein sequence ID" value="CAF1321385.1"/>
    <property type="molecule type" value="Genomic_DNA"/>
</dbReference>